<dbReference type="Pfam" id="PF25546">
    <property type="entry name" value="DUF7925"/>
    <property type="match status" value="1"/>
</dbReference>
<evidence type="ECO:0000259" key="3">
    <source>
        <dbReference type="Pfam" id="PF25546"/>
    </source>
</evidence>
<feature type="compositionally biased region" description="Polar residues" evidence="1">
    <location>
        <begin position="557"/>
        <end position="579"/>
    </location>
</feature>
<feature type="compositionally biased region" description="Polar residues" evidence="1">
    <location>
        <begin position="498"/>
        <end position="517"/>
    </location>
</feature>
<gene>
    <name evidence="4" type="ORF">A6770_15750</name>
</gene>
<evidence type="ECO:0000313" key="4">
    <source>
        <dbReference type="EMBL" id="RCJ36480.1"/>
    </source>
</evidence>
<dbReference type="InterPro" id="IPR057685">
    <property type="entry name" value="DUF7925"/>
</dbReference>
<dbReference type="Proteomes" id="UP000252107">
    <property type="component" value="Unassembled WGS sequence"/>
</dbReference>
<accession>A0A367RL75</accession>
<feature type="signal peptide" evidence="2">
    <location>
        <begin position="1"/>
        <end position="38"/>
    </location>
</feature>
<reference evidence="4" key="1">
    <citation type="submission" date="2016-04" db="EMBL/GenBank/DDBJ databases">
        <authorList>
            <person name="Tabuchi Yagui T.R."/>
        </authorList>
    </citation>
    <scope>NUCLEOTIDE SEQUENCE [LARGE SCALE GENOMIC DNA]</scope>
    <source>
        <strain evidence="4">NIES-26</strain>
    </source>
</reference>
<name>A0A367RL75_9NOSO</name>
<organism evidence="4 5">
    <name type="scientific">Nostoc minutum NIES-26</name>
    <dbReference type="NCBI Taxonomy" id="1844469"/>
    <lineage>
        <taxon>Bacteria</taxon>
        <taxon>Bacillati</taxon>
        <taxon>Cyanobacteriota</taxon>
        <taxon>Cyanophyceae</taxon>
        <taxon>Nostocales</taxon>
        <taxon>Nostocaceae</taxon>
        <taxon>Nostoc</taxon>
    </lineage>
</organism>
<feature type="chain" id="PRO_5016722000" description="DUF7925 domain-containing protein" evidence="2">
    <location>
        <begin position="39"/>
        <end position="863"/>
    </location>
</feature>
<evidence type="ECO:0000313" key="5">
    <source>
        <dbReference type="Proteomes" id="UP000252107"/>
    </source>
</evidence>
<keyword evidence="5" id="KW-1185">Reference proteome</keyword>
<dbReference type="EMBL" id="LXQD01000142">
    <property type="protein sequence ID" value="RCJ36480.1"/>
    <property type="molecule type" value="Genomic_DNA"/>
</dbReference>
<feature type="region of interest" description="Disordered" evidence="1">
    <location>
        <begin position="423"/>
        <end position="585"/>
    </location>
</feature>
<dbReference type="AlphaFoldDB" id="A0A367RL75"/>
<comment type="caution">
    <text evidence="4">The sequence shown here is derived from an EMBL/GenBank/DDBJ whole genome shotgun (WGS) entry which is preliminary data.</text>
</comment>
<keyword evidence="2" id="KW-0732">Signal</keyword>
<feature type="compositionally biased region" description="Polar residues" evidence="1">
    <location>
        <begin position="526"/>
        <end position="538"/>
    </location>
</feature>
<protein>
    <recommendedName>
        <fullName evidence="3">DUF7925 domain-containing protein</fullName>
    </recommendedName>
</protein>
<evidence type="ECO:0000256" key="1">
    <source>
        <dbReference type="SAM" id="MobiDB-lite"/>
    </source>
</evidence>
<evidence type="ECO:0000256" key="2">
    <source>
        <dbReference type="SAM" id="SignalP"/>
    </source>
</evidence>
<feature type="domain" description="DUF7925" evidence="3">
    <location>
        <begin position="256"/>
        <end position="440"/>
    </location>
</feature>
<proteinExistence type="predicted"/>
<sequence length="863" mass="88348">MKSPKQSTKNKQFKFYRCLVATALLANGIFQLVAPVLAEGTTAGQSISNTATATYEDPNSPGTTINATSNTVVVTVAEVAGITVSASGVEDSNGGSVGVGDLLIYTYTLTNVGNDPTQFRIPNLATTTGPGTVSGTLPGGTPNSLQYSTDGGATWVNITSTEVFTPSVSPGGTVLVRVPVTVQAGAQTNDVITVTLGNTPGNAQNQLRNPDGGDVYTADNPDGTPGEVPGLPVNGTREASATAQIQVGSTAKTYTLATILKTRSAYNNAGTPQITDDRLTYDLSVRVESNDPTGQGITPAPLVGTSINVNGTAATYILVSDAIPAGTDLAVAPTPPPGWQAVYTTDPITTDANTANWKTFPLKGADTLPGITRVGFINQPSSITSIAPGATVSGFSIQLAIESTATSPLTVANIAQLFGQTPGTNAPVYDESGDQNPSNYDGSPGSMTPPPGTDTNNDGVPDTLPPTSVDDGFIDNPTSPETGTDSSNNNSGTGPSGEANTFTLQTPVNSAILNGPQNAPDAVGPSGQTNDDFTNKSSLVPAGTAPGSKLDPAAVGFTNTIRNSGSNPGTITLTPTTPANPLDLPNGTNVTVTYGGQSAVYTYNQGTGTFTTASPPITIPNVAAGGTVNYGVEVDLPNNTSLSTDTIPDYAGDQEFGYPVYITASIDTDGNGTPDSQNITIDRVYTGYLKLVKVSRVLPGTGPAVGAGQDDFESTPAFNGIDPNANIADVPRTPAPGNIIEYQIRYKNISDAQSGSGNVILNADKVVIIEDGTTTDDSPPGSNNWALDNDNNGQIDTSNIVGSAKDSGAATIQFYSGNNPANTSGIDQTGTTVTTDVTKYVDTVTGRVAPAEQRTFTFRRKVN</sequence>
<feature type="compositionally biased region" description="Low complexity" evidence="1">
    <location>
        <begin position="482"/>
        <end position="493"/>
    </location>
</feature>